<feature type="non-terminal residue" evidence="2">
    <location>
        <position position="217"/>
    </location>
</feature>
<keyword evidence="1" id="KW-1133">Transmembrane helix</keyword>
<accession>A0A087TR91</accession>
<feature type="transmembrane region" description="Helical" evidence="1">
    <location>
        <begin position="20"/>
        <end position="41"/>
    </location>
</feature>
<feature type="transmembrane region" description="Helical" evidence="1">
    <location>
        <begin position="189"/>
        <end position="210"/>
    </location>
</feature>
<name>A0A087TR91_STEMI</name>
<organism evidence="2 3">
    <name type="scientific">Stegodyphus mimosarum</name>
    <name type="common">African social velvet spider</name>
    <dbReference type="NCBI Taxonomy" id="407821"/>
    <lineage>
        <taxon>Eukaryota</taxon>
        <taxon>Metazoa</taxon>
        <taxon>Ecdysozoa</taxon>
        <taxon>Arthropoda</taxon>
        <taxon>Chelicerata</taxon>
        <taxon>Arachnida</taxon>
        <taxon>Araneae</taxon>
        <taxon>Araneomorphae</taxon>
        <taxon>Entelegynae</taxon>
        <taxon>Eresoidea</taxon>
        <taxon>Eresidae</taxon>
        <taxon>Stegodyphus</taxon>
    </lineage>
</organism>
<reference evidence="2 3" key="1">
    <citation type="submission" date="2013-11" db="EMBL/GenBank/DDBJ databases">
        <title>Genome sequencing of Stegodyphus mimosarum.</title>
        <authorList>
            <person name="Bechsgaard J."/>
        </authorList>
    </citation>
    <scope>NUCLEOTIDE SEQUENCE [LARGE SCALE GENOMIC DNA]</scope>
</reference>
<evidence type="ECO:0000256" key="1">
    <source>
        <dbReference type="SAM" id="Phobius"/>
    </source>
</evidence>
<dbReference type="STRING" id="407821.A0A087TR91"/>
<dbReference type="AlphaFoldDB" id="A0A087TR91"/>
<dbReference type="EMBL" id="KK116386">
    <property type="protein sequence ID" value="KFM67630.1"/>
    <property type="molecule type" value="Genomic_DNA"/>
</dbReference>
<dbReference type="Proteomes" id="UP000054359">
    <property type="component" value="Unassembled WGS sequence"/>
</dbReference>
<dbReference type="GO" id="GO:0005524">
    <property type="term" value="F:ATP binding"/>
    <property type="evidence" value="ECO:0007669"/>
    <property type="project" value="UniProtKB-KW"/>
</dbReference>
<protein>
    <submittedName>
        <fullName evidence="2">ATP-binding cassette sub-family A member 3</fullName>
    </submittedName>
</protein>
<proteinExistence type="predicted"/>
<gene>
    <name evidence="2" type="ORF">X975_08751</name>
</gene>
<dbReference type="OMA" id="ACHSAPM"/>
<keyword evidence="2" id="KW-0547">Nucleotide-binding</keyword>
<keyword evidence="3" id="KW-1185">Reference proteome</keyword>
<evidence type="ECO:0000313" key="3">
    <source>
        <dbReference type="Proteomes" id="UP000054359"/>
    </source>
</evidence>
<keyword evidence="1" id="KW-0812">Transmembrane</keyword>
<keyword evidence="2" id="KW-0067">ATP-binding</keyword>
<sequence length="217" mass="24866">MQLRGLLMKRFHHARRNWSILVAQFILPIMCMVVCFCTIPNKPSLSAYFYSPLKLSIKNVYGRTDGFYTADEDQIRKHLKNVFEENYISARSTNKPNNYIMEYGTKSFIRYQRKFLIGSSIENVNDSLILTAWYNDKACHSAPMSLLLSHTAILRYVSGTGYIHLTNAPLPGGSAYLRHDPERARERNMIGIFVPLAFAFLSASFVLLPIQERTSKA</sequence>
<keyword evidence="1" id="KW-0472">Membrane</keyword>
<evidence type="ECO:0000313" key="2">
    <source>
        <dbReference type="EMBL" id="KFM67630.1"/>
    </source>
</evidence>